<dbReference type="EMBL" id="KZ293647">
    <property type="protein sequence ID" value="PBK98896.1"/>
    <property type="molecule type" value="Genomic_DNA"/>
</dbReference>
<accession>A0A2H3EHZ6</accession>
<keyword evidence="2" id="KW-1185">Reference proteome</keyword>
<reference evidence="2" key="1">
    <citation type="journal article" date="2017" name="Nat. Ecol. Evol.">
        <title>Genome expansion and lineage-specific genetic innovations in the forest pathogenic fungi Armillaria.</title>
        <authorList>
            <person name="Sipos G."/>
            <person name="Prasanna A.N."/>
            <person name="Walter M.C."/>
            <person name="O'Connor E."/>
            <person name="Balint B."/>
            <person name="Krizsan K."/>
            <person name="Kiss B."/>
            <person name="Hess J."/>
            <person name="Varga T."/>
            <person name="Slot J."/>
            <person name="Riley R."/>
            <person name="Boka B."/>
            <person name="Rigling D."/>
            <person name="Barry K."/>
            <person name="Lee J."/>
            <person name="Mihaltcheva S."/>
            <person name="LaButti K."/>
            <person name="Lipzen A."/>
            <person name="Waldron R."/>
            <person name="Moloney N.M."/>
            <person name="Sperisen C."/>
            <person name="Kredics L."/>
            <person name="Vagvoelgyi C."/>
            <person name="Patrignani A."/>
            <person name="Fitzpatrick D."/>
            <person name="Nagy I."/>
            <person name="Doyle S."/>
            <person name="Anderson J.B."/>
            <person name="Grigoriev I.V."/>
            <person name="Gueldener U."/>
            <person name="Muensterkoetter M."/>
            <person name="Nagy L.G."/>
        </authorList>
    </citation>
    <scope>NUCLEOTIDE SEQUENCE [LARGE SCALE GENOMIC DNA]</scope>
    <source>
        <strain evidence="2">Ar21-2</strain>
    </source>
</reference>
<proteinExistence type="predicted"/>
<dbReference type="InParanoid" id="A0A2H3EHZ6"/>
<dbReference type="AlphaFoldDB" id="A0A2H3EHZ6"/>
<dbReference type="Proteomes" id="UP000217790">
    <property type="component" value="Unassembled WGS sequence"/>
</dbReference>
<name>A0A2H3EHZ6_ARMGA</name>
<sequence>MGRKNLGPFFIRRSTMATIYTIVTYHKIKPNNTRLCRSAILRSGPLLYIKTTVASPCYGRTKSLWSGPRLLYHHGWSSGLAISRCTGYSFVNPIRADPTLIYDAQFLTVGSVSAMSAVTVVGYCERACGTDSTWLDQYIEIFFTCILFAVYHDM</sequence>
<gene>
    <name evidence="1" type="ORF">ARMGADRAFT_482846</name>
</gene>
<protein>
    <submittedName>
        <fullName evidence="1">Uncharacterized protein</fullName>
    </submittedName>
</protein>
<evidence type="ECO:0000313" key="1">
    <source>
        <dbReference type="EMBL" id="PBK98896.1"/>
    </source>
</evidence>
<evidence type="ECO:0000313" key="2">
    <source>
        <dbReference type="Proteomes" id="UP000217790"/>
    </source>
</evidence>
<organism evidence="1 2">
    <name type="scientific">Armillaria gallica</name>
    <name type="common">Bulbous honey fungus</name>
    <name type="synonym">Armillaria bulbosa</name>
    <dbReference type="NCBI Taxonomy" id="47427"/>
    <lineage>
        <taxon>Eukaryota</taxon>
        <taxon>Fungi</taxon>
        <taxon>Dikarya</taxon>
        <taxon>Basidiomycota</taxon>
        <taxon>Agaricomycotina</taxon>
        <taxon>Agaricomycetes</taxon>
        <taxon>Agaricomycetidae</taxon>
        <taxon>Agaricales</taxon>
        <taxon>Marasmiineae</taxon>
        <taxon>Physalacriaceae</taxon>
        <taxon>Armillaria</taxon>
    </lineage>
</organism>